<dbReference type="SUPFAM" id="SSF55846">
    <property type="entry name" value="N-acetylmuramoyl-L-alanine amidase-like"/>
    <property type="match status" value="1"/>
</dbReference>
<dbReference type="SUPFAM" id="SSF47090">
    <property type="entry name" value="PGBD-like"/>
    <property type="match status" value="1"/>
</dbReference>
<sequence>MTERVLPFDRKIIRQDTGYWCGPASTQMALSARGKYVDEATLARECKTTVNGTDNVGQIERVLDVRLPEGNYTSMYPGGTKIGSPARPAAERKTRFWWDIVRSIDNGFAVILNWVVPPARKPIKAVKGSTNPSYGGGTTYHYVTAVGWSDEGNGGRPAVLIADSGFAPNVYWVDLDTAFALIHTDLYKGYAFADLPLIAPPPPGVEVPPGIPIKVGTPPVATTPPAPVPPTQPPPTKLGSLTDPFTGALWSPNHYDGRGGLGTPGWIAVHTQEGGRTARDLALFLANPANEVSYHSVNDDVEVLKCVAETDAPWSASNANKYAFHHCFAGSYAGWSRDKWLSPDASDGKNEDVQLTKGAHVVAWWCDKYGIPAEWIGGRAQPPWGARGILGHVDLGQWGGGHFDPGGNFPVNEFIRRVVTFLTGDVQPPLEPLPPVVAPGTNPDAYSDWMLVRGDPRNDVDRVMRVQSKLKRAYAAYAGHLDVDGDFGPATQAAVREFQRRSNLVADGIVGPMTAAALRP</sequence>
<evidence type="ECO:0000256" key="1">
    <source>
        <dbReference type="ARBA" id="ARBA00022529"/>
    </source>
</evidence>
<accession>A0A0F6WEB0</accession>
<dbReference type="Gene3D" id="1.10.101.10">
    <property type="entry name" value="PGBD-like superfamily/PGBD"/>
    <property type="match status" value="1"/>
</dbReference>
<dbReference type="InterPro" id="IPR002477">
    <property type="entry name" value="Peptidoglycan-bd-like"/>
</dbReference>
<dbReference type="Gene3D" id="3.40.80.10">
    <property type="entry name" value="Peptidoglycan recognition protein-like"/>
    <property type="match status" value="1"/>
</dbReference>
<dbReference type="RefSeq" id="YP_009193501.1">
    <property type="nucleotide sequence ID" value="NC_028742.1"/>
</dbReference>
<name>A0A0F6WEB0_9CAUD</name>
<dbReference type="InterPro" id="IPR002502">
    <property type="entry name" value="Amidase_domain"/>
</dbReference>
<proteinExistence type="predicted"/>
<dbReference type="InterPro" id="IPR036365">
    <property type="entry name" value="PGBD-like_sf"/>
</dbReference>
<feature type="domain" description="Peptidase C39-like" evidence="5">
    <location>
        <begin position="12"/>
        <end position="164"/>
    </location>
</feature>
<keyword evidence="1" id="KW-0929">Antimicrobial</keyword>
<dbReference type="Pfam" id="PF01471">
    <property type="entry name" value="PG_binding_1"/>
    <property type="match status" value="1"/>
</dbReference>
<dbReference type="Pfam" id="PF01510">
    <property type="entry name" value="Amidase_2"/>
    <property type="match status" value="1"/>
</dbReference>
<feature type="domain" description="Peptidoglycan binding-like" evidence="3">
    <location>
        <begin position="461"/>
        <end position="518"/>
    </location>
</feature>
<dbReference type="Proteomes" id="UP000204054">
    <property type="component" value="Segment"/>
</dbReference>
<keyword evidence="7" id="KW-1185">Reference proteome</keyword>
<gene>
    <name evidence="6" type="primary">46</name>
    <name evidence="6" type="ORF">SEA_BAEE_46</name>
</gene>
<keyword evidence="2" id="KW-0081">Bacteriolytic enzyme</keyword>
<evidence type="ECO:0000259" key="4">
    <source>
        <dbReference type="Pfam" id="PF01510"/>
    </source>
</evidence>
<dbReference type="EMBL" id="KR080199">
    <property type="protein sequence ID" value="AKF14615.1"/>
    <property type="molecule type" value="Genomic_DNA"/>
</dbReference>
<dbReference type="GO" id="GO:0009253">
    <property type="term" value="P:peptidoglycan catabolic process"/>
    <property type="evidence" value="ECO:0007669"/>
    <property type="project" value="InterPro"/>
</dbReference>
<evidence type="ECO:0000259" key="3">
    <source>
        <dbReference type="Pfam" id="PF01471"/>
    </source>
</evidence>
<dbReference type="Pfam" id="PF13529">
    <property type="entry name" value="Peptidase_C39_2"/>
    <property type="match status" value="1"/>
</dbReference>
<dbReference type="GO" id="GO:0042742">
    <property type="term" value="P:defense response to bacterium"/>
    <property type="evidence" value="ECO:0007669"/>
    <property type="project" value="UniProtKB-KW"/>
</dbReference>
<evidence type="ECO:0000259" key="5">
    <source>
        <dbReference type="Pfam" id="PF13529"/>
    </source>
</evidence>
<evidence type="ECO:0000313" key="7">
    <source>
        <dbReference type="Proteomes" id="UP000204054"/>
    </source>
</evidence>
<organism evidence="6 7">
    <name type="scientific">Mycobacterium phage Baee</name>
    <dbReference type="NCBI Taxonomy" id="1647306"/>
    <lineage>
        <taxon>Viruses</taxon>
        <taxon>Duplodnaviria</taxon>
        <taxon>Heunggongvirae</taxon>
        <taxon>Uroviricota</taxon>
        <taxon>Caudoviricetes</taxon>
        <taxon>Bclasvirinae</taxon>
        <taxon>Acadianvirus</taxon>
        <taxon>Acadianvirus baee</taxon>
    </lineage>
</organism>
<feature type="domain" description="N-acetylmuramoyl-L-alanine amidase" evidence="4">
    <location>
        <begin position="266"/>
        <end position="406"/>
    </location>
</feature>
<protein>
    <submittedName>
        <fullName evidence="6">Lysin A</fullName>
    </submittedName>
</protein>
<reference evidence="6 7" key="1">
    <citation type="journal article" date="2015" name="Genome Announc.">
        <title>Genome Sequences of Mycobacteriophages AlanGrant, Baee, Corofin, OrangeOswald, and Vincenzo, New Members of Cluster B.</title>
        <authorList>
            <person name="Pope W.H."/>
            <person name="Carbonara M.E."/>
            <person name="Cioffi H.M."/>
            <person name="Cruz T."/>
            <person name="Dang B.Q."/>
            <person name="Doyle A.N."/>
            <person name="Fan O.H."/>
            <person name="Gallagher M."/>
            <person name="Gentile G.M."/>
            <person name="German B.A."/>
            <person name="Farrell M.E."/>
            <person name="Gerwig M."/>
            <person name="Hunter K.L."/>
            <person name="Lefever V.E."/>
            <person name="Marfisi N.A."/>
            <person name="McDonnell J.E."/>
            <person name="Monga J.K."/>
            <person name="Quiroz K.G."/>
            <person name="Pong A.C."/>
            <person name="Rimple P.A."/>
            <person name="Situ M."/>
            <person name="Sohnen P.C."/>
            <person name="Stockinger A.N."/>
            <person name="Thompson P.K."/>
            <person name="Torchio N.M."/>
            <person name="Toner C.L."/>
            <person name="Ulbrich M.C."/>
            <person name="Vohra N.I."/>
            <person name="Zakir A."/>
            <person name="Adkins N.L."/>
            <person name="Brown B.R."/>
            <person name="Churilla B.M."/>
            <person name="Kramer Z.J."/>
            <person name="Lapin J.S."/>
            <person name="Montgomery M.T."/>
            <person name="Prout A.K."/>
            <person name="Grubb S.R."/>
            <person name="Warner M.H."/>
            <person name="Bowman C.A."/>
            <person name="Russell D.A."/>
            <person name="Hatfull G.F."/>
        </authorList>
    </citation>
    <scope>NUCLEOTIDE SEQUENCE [LARGE SCALE GENOMIC DNA]</scope>
</reference>
<dbReference type="InterPro" id="IPR036366">
    <property type="entry name" value="PGBDSf"/>
</dbReference>
<dbReference type="InterPro" id="IPR036505">
    <property type="entry name" value="Amidase/PGRP_sf"/>
</dbReference>
<dbReference type="GO" id="GO:0001897">
    <property type="term" value="P:symbiont-mediated cytolysis of host cell"/>
    <property type="evidence" value="ECO:0007669"/>
    <property type="project" value="UniProtKB-ARBA"/>
</dbReference>
<dbReference type="GO" id="GO:0008745">
    <property type="term" value="F:N-acetylmuramoyl-L-alanine amidase activity"/>
    <property type="evidence" value="ECO:0007669"/>
    <property type="project" value="InterPro"/>
</dbReference>
<dbReference type="KEGG" id="vg:26586404"/>
<evidence type="ECO:0000313" key="6">
    <source>
        <dbReference type="EMBL" id="AKF14615.1"/>
    </source>
</evidence>
<dbReference type="InterPro" id="IPR039564">
    <property type="entry name" value="Peptidase_C39-like"/>
</dbReference>
<dbReference type="Gene3D" id="3.90.70.10">
    <property type="entry name" value="Cysteine proteinases"/>
    <property type="match status" value="1"/>
</dbReference>
<evidence type="ECO:0000256" key="2">
    <source>
        <dbReference type="ARBA" id="ARBA00022638"/>
    </source>
</evidence>
<dbReference type="GeneID" id="26586404"/>
<dbReference type="OrthoDB" id="2116at10239"/>